<dbReference type="InterPro" id="IPR020476">
    <property type="entry name" value="Nudix_hydrolase"/>
</dbReference>
<organism evidence="6 7">
    <name type="scientific">Actinocorallia longicatena</name>
    <dbReference type="NCBI Taxonomy" id="111803"/>
    <lineage>
        <taxon>Bacteria</taxon>
        <taxon>Bacillati</taxon>
        <taxon>Actinomycetota</taxon>
        <taxon>Actinomycetes</taxon>
        <taxon>Streptosporangiales</taxon>
        <taxon>Thermomonosporaceae</taxon>
        <taxon>Actinocorallia</taxon>
    </lineage>
</organism>
<comment type="similarity">
    <text evidence="2 4">Belongs to the Nudix hydrolase family.</text>
</comment>
<reference evidence="7" key="1">
    <citation type="journal article" date="2019" name="Int. J. Syst. Evol. Microbiol.">
        <title>The Global Catalogue of Microorganisms (GCM) 10K type strain sequencing project: providing services to taxonomists for standard genome sequencing and annotation.</title>
        <authorList>
            <consortium name="The Broad Institute Genomics Platform"/>
            <consortium name="The Broad Institute Genome Sequencing Center for Infectious Disease"/>
            <person name="Wu L."/>
            <person name="Ma J."/>
        </authorList>
    </citation>
    <scope>NUCLEOTIDE SEQUENCE [LARGE SCALE GENOMIC DNA]</scope>
    <source>
        <strain evidence="7">JCM 9377</strain>
    </source>
</reference>
<dbReference type="PANTHER" id="PTHR43046:SF14">
    <property type="entry name" value="MUTT_NUDIX FAMILY PROTEIN"/>
    <property type="match status" value="1"/>
</dbReference>
<dbReference type="InterPro" id="IPR000086">
    <property type="entry name" value="NUDIX_hydrolase_dom"/>
</dbReference>
<comment type="caution">
    <text evidence="6">The sequence shown here is derived from an EMBL/GenBank/DDBJ whole genome shotgun (WGS) entry which is preliminary data.</text>
</comment>
<dbReference type="PANTHER" id="PTHR43046">
    <property type="entry name" value="GDP-MANNOSE MANNOSYL HYDROLASE"/>
    <property type="match status" value="1"/>
</dbReference>
<gene>
    <name evidence="6" type="ORF">GCM10010468_61390</name>
</gene>
<dbReference type="Gene3D" id="3.90.79.10">
    <property type="entry name" value="Nucleoside Triphosphate Pyrophosphohydrolase"/>
    <property type="match status" value="1"/>
</dbReference>
<dbReference type="InterPro" id="IPR020084">
    <property type="entry name" value="NUDIX_hydrolase_CS"/>
</dbReference>
<evidence type="ECO:0000259" key="5">
    <source>
        <dbReference type="PROSITE" id="PS51462"/>
    </source>
</evidence>
<evidence type="ECO:0000256" key="4">
    <source>
        <dbReference type="RuleBase" id="RU003476"/>
    </source>
</evidence>
<dbReference type="Proteomes" id="UP001501237">
    <property type="component" value="Unassembled WGS sequence"/>
</dbReference>
<dbReference type="PRINTS" id="PR00502">
    <property type="entry name" value="NUDIXFAMILY"/>
</dbReference>
<evidence type="ECO:0000256" key="2">
    <source>
        <dbReference type="ARBA" id="ARBA00005582"/>
    </source>
</evidence>
<sequence length="130" mass="13976">MLLVRRRRPPGAGLWSIPGGRVEAGESDAAALVREVLEETGLAVEAGEFLGRVEIPVPVPPDGPVLRPGFWGPRTLVYEVFDYRATVVGGELLAGSDAADARWQPFGSLNSLEMTAGLVNALRSWRVIPE</sequence>
<evidence type="ECO:0000313" key="6">
    <source>
        <dbReference type="EMBL" id="GAA3230731.1"/>
    </source>
</evidence>
<keyword evidence="7" id="KW-1185">Reference proteome</keyword>
<evidence type="ECO:0000256" key="1">
    <source>
        <dbReference type="ARBA" id="ARBA00001946"/>
    </source>
</evidence>
<dbReference type="InterPro" id="IPR015797">
    <property type="entry name" value="NUDIX_hydrolase-like_dom_sf"/>
</dbReference>
<evidence type="ECO:0000313" key="7">
    <source>
        <dbReference type="Proteomes" id="UP001501237"/>
    </source>
</evidence>
<keyword evidence="3 4" id="KW-0378">Hydrolase</keyword>
<dbReference type="Pfam" id="PF00293">
    <property type="entry name" value="NUDIX"/>
    <property type="match status" value="1"/>
</dbReference>
<evidence type="ECO:0000256" key="3">
    <source>
        <dbReference type="ARBA" id="ARBA00022801"/>
    </source>
</evidence>
<dbReference type="PROSITE" id="PS00893">
    <property type="entry name" value="NUDIX_BOX"/>
    <property type="match status" value="1"/>
</dbReference>
<protein>
    <submittedName>
        <fullName evidence="6">NUDIX domain-containing protein</fullName>
    </submittedName>
</protein>
<feature type="domain" description="Nudix hydrolase" evidence="5">
    <location>
        <begin position="1"/>
        <end position="128"/>
    </location>
</feature>
<dbReference type="EMBL" id="BAAAUV010000021">
    <property type="protein sequence ID" value="GAA3230731.1"/>
    <property type="molecule type" value="Genomic_DNA"/>
</dbReference>
<accession>A0ABP6QJ90</accession>
<proteinExistence type="inferred from homology"/>
<name>A0ABP6QJ90_9ACTN</name>
<comment type="cofactor">
    <cofactor evidence="1">
        <name>Mg(2+)</name>
        <dbReference type="ChEBI" id="CHEBI:18420"/>
    </cofactor>
</comment>
<dbReference type="PROSITE" id="PS51462">
    <property type="entry name" value="NUDIX"/>
    <property type="match status" value="1"/>
</dbReference>
<dbReference type="SUPFAM" id="SSF55811">
    <property type="entry name" value="Nudix"/>
    <property type="match status" value="1"/>
</dbReference>